<name>A0ACB6RGR4_9PLEO</name>
<evidence type="ECO:0000313" key="2">
    <source>
        <dbReference type="Proteomes" id="UP000799755"/>
    </source>
</evidence>
<organism evidence="1 2">
    <name type="scientific">Lindgomyces ingoldianus</name>
    <dbReference type="NCBI Taxonomy" id="673940"/>
    <lineage>
        <taxon>Eukaryota</taxon>
        <taxon>Fungi</taxon>
        <taxon>Dikarya</taxon>
        <taxon>Ascomycota</taxon>
        <taxon>Pezizomycotina</taxon>
        <taxon>Dothideomycetes</taxon>
        <taxon>Pleosporomycetidae</taxon>
        <taxon>Pleosporales</taxon>
        <taxon>Lindgomycetaceae</taxon>
        <taxon>Lindgomyces</taxon>
    </lineage>
</organism>
<gene>
    <name evidence="1" type="ORF">BDR25DRAFT_166509</name>
</gene>
<dbReference type="Proteomes" id="UP000799755">
    <property type="component" value="Unassembled WGS sequence"/>
</dbReference>
<sequence length="191" mass="21231">PTSLPSTLTLPAIAGTDIWSVPSPNPEQHFSAPFACITIPIRSFRRICVTVSADFDTNTQQGGLLFVLPPLHGTNPADAGRRWVTATLEYEHSRMNASVVSCERWSDWSLHALPNDNIKEVTLQMYRKQDPDGSLGSRLVVSMLRDGEWRIIREILWAFEEDSGEAWVGVLANQAMDDTGKDAKTVCFTDL</sequence>
<proteinExistence type="predicted"/>
<reference evidence="1" key="1">
    <citation type="journal article" date="2020" name="Stud. Mycol.">
        <title>101 Dothideomycetes genomes: a test case for predicting lifestyles and emergence of pathogens.</title>
        <authorList>
            <person name="Haridas S."/>
            <person name="Albert R."/>
            <person name="Binder M."/>
            <person name="Bloem J."/>
            <person name="Labutti K."/>
            <person name="Salamov A."/>
            <person name="Andreopoulos B."/>
            <person name="Baker S."/>
            <person name="Barry K."/>
            <person name="Bills G."/>
            <person name="Bluhm B."/>
            <person name="Cannon C."/>
            <person name="Castanera R."/>
            <person name="Culley D."/>
            <person name="Daum C."/>
            <person name="Ezra D."/>
            <person name="Gonzalez J."/>
            <person name="Henrissat B."/>
            <person name="Kuo A."/>
            <person name="Liang C."/>
            <person name="Lipzen A."/>
            <person name="Lutzoni F."/>
            <person name="Magnuson J."/>
            <person name="Mondo S."/>
            <person name="Nolan M."/>
            <person name="Ohm R."/>
            <person name="Pangilinan J."/>
            <person name="Park H.-J."/>
            <person name="Ramirez L."/>
            <person name="Alfaro M."/>
            <person name="Sun H."/>
            <person name="Tritt A."/>
            <person name="Yoshinaga Y."/>
            <person name="Zwiers L.-H."/>
            <person name="Turgeon B."/>
            <person name="Goodwin S."/>
            <person name="Spatafora J."/>
            <person name="Crous P."/>
            <person name="Grigoriev I."/>
        </authorList>
    </citation>
    <scope>NUCLEOTIDE SEQUENCE</scope>
    <source>
        <strain evidence="1">ATCC 200398</strain>
    </source>
</reference>
<accession>A0ACB6RGR4</accession>
<keyword evidence="2" id="KW-1185">Reference proteome</keyword>
<feature type="non-terminal residue" evidence="1">
    <location>
        <position position="1"/>
    </location>
</feature>
<dbReference type="EMBL" id="MU003492">
    <property type="protein sequence ID" value="KAF2478411.1"/>
    <property type="molecule type" value="Genomic_DNA"/>
</dbReference>
<protein>
    <submittedName>
        <fullName evidence="1">Uncharacterized protein</fullName>
    </submittedName>
</protein>
<feature type="non-terminal residue" evidence="1">
    <location>
        <position position="191"/>
    </location>
</feature>
<evidence type="ECO:0000313" key="1">
    <source>
        <dbReference type="EMBL" id="KAF2478411.1"/>
    </source>
</evidence>
<comment type="caution">
    <text evidence="1">The sequence shown here is derived from an EMBL/GenBank/DDBJ whole genome shotgun (WGS) entry which is preliminary data.</text>
</comment>